<dbReference type="InterPro" id="IPR036259">
    <property type="entry name" value="MFS_trans_sf"/>
</dbReference>
<feature type="transmembrane region" description="Helical" evidence="7">
    <location>
        <begin position="254"/>
        <end position="274"/>
    </location>
</feature>
<evidence type="ECO:0000256" key="5">
    <source>
        <dbReference type="ARBA" id="ARBA00022989"/>
    </source>
</evidence>
<name>A0A2V1MYG9_9LACO</name>
<dbReference type="InterPro" id="IPR050171">
    <property type="entry name" value="MFS_Transporters"/>
</dbReference>
<protein>
    <recommendedName>
        <fullName evidence="8">Major facilitator superfamily (MFS) profile domain-containing protein</fullName>
    </recommendedName>
</protein>
<gene>
    <name evidence="9" type="ORF">DCM90_07060</name>
</gene>
<keyword evidence="4 7" id="KW-0812">Transmembrane</keyword>
<dbReference type="PANTHER" id="PTHR23517:SF3">
    <property type="entry name" value="INTEGRAL MEMBRANE TRANSPORT PROTEIN"/>
    <property type="match status" value="1"/>
</dbReference>
<reference evidence="9 10" key="1">
    <citation type="journal article" date="2018" name="Int. J. Syst. Evol. Microbiol.">
        <title>Lactobacillus bambusae sp. nov., isolated from a traditional fermented Ma-bamboo shoots of Taiwan.</title>
        <authorList>
            <person name="Wang L.-T."/>
        </authorList>
    </citation>
    <scope>NUCLEOTIDE SEQUENCE [LARGE SCALE GENOMIC DNA]</scope>
    <source>
        <strain evidence="9 10">BS-W1</strain>
    </source>
</reference>
<feature type="transmembrane region" description="Helical" evidence="7">
    <location>
        <begin position="140"/>
        <end position="160"/>
    </location>
</feature>
<organism evidence="9 10">
    <name type="scientific">Levilactobacillus bambusae</name>
    <dbReference type="NCBI Taxonomy" id="2024736"/>
    <lineage>
        <taxon>Bacteria</taxon>
        <taxon>Bacillati</taxon>
        <taxon>Bacillota</taxon>
        <taxon>Bacilli</taxon>
        <taxon>Lactobacillales</taxon>
        <taxon>Lactobacillaceae</taxon>
        <taxon>Levilactobacillus</taxon>
    </lineage>
</organism>
<sequence length="402" mass="42943">MDKAKTSSPLFKTALLSISILLMMGPVVSSTVPSMSKTLIGQSPSAVESLVSIPNFGLVFGIFIGSFLALHWGAKQTVLTGVAGVFIFGIMPVFTDSYTVLLVSRLLLGVSLGLYNSLAISLISDFYTGDELSTMMGYQSAVQSLGNSAFSFVVGYLLLFSWHAAYWIYAIALPVFFLFGAVVPMIKRPTQQTQTKTDSGQTSQTTQKVKQRVNLPVILISILTFFVFGFFMVLTVKLASLFTSENIGTASEAAGVLGGYTLLSMFVGFGYGWVHKFMGRLVLPIGIGVMALGCFGVAMFHSFWGVTLSVLVVGAGYSIANPYIFTEVNLVAPAGSKNLASSVMLVFLNVGVFVGPIWVNWVAGLFGNTTPAADMIICAVGLVILTGLIIFIQATHKQPKQA</sequence>
<dbReference type="InterPro" id="IPR020846">
    <property type="entry name" value="MFS_dom"/>
</dbReference>
<keyword evidence="10" id="KW-1185">Reference proteome</keyword>
<dbReference type="PROSITE" id="PS50850">
    <property type="entry name" value="MFS"/>
    <property type="match status" value="1"/>
</dbReference>
<feature type="transmembrane region" description="Helical" evidence="7">
    <location>
        <begin position="338"/>
        <end position="359"/>
    </location>
</feature>
<dbReference type="Pfam" id="PF07690">
    <property type="entry name" value="MFS_1"/>
    <property type="match status" value="1"/>
</dbReference>
<feature type="transmembrane region" description="Helical" evidence="7">
    <location>
        <begin position="166"/>
        <end position="186"/>
    </location>
</feature>
<dbReference type="Proteomes" id="UP000245080">
    <property type="component" value="Unassembled WGS sequence"/>
</dbReference>
<evidence type="ECO:0000256" key="4">
    <source>
        <dbReference type="ARBA" id="ARBA00022692"/>
    </source>
</evidence>
<feature type="transmembrane region" description="Helical" evidence="7">
    <location>
        <begin position="371"/>
        <end position="392"/>
    </location>
</feature>
<keyword evidence="2" id="KW-0813">Transport</keyword>
<evidence type="ECO:0000313" key="10">
    <source>
        <dbReference type="Proteomes" id="UP000245080"/>
    </source>
</evidence>
<feature type="transmembrane region" description="Helical" evidence="7">
    <location>
        <begin position="306"/>
        <end position="326"/>
    </location>
</feature>
<dbReference type="AlphaFoldDB" id="A0A2V1MYG9"/>
<dbReference type="Gene3D" id="1.20.1250.20">
    <property type="entry name" value="MFS general substrate transporter like domains"/>
    <property type="match status" value="1"/>
</dbReference>
<dbReference type="OrthoDB" id="1650550at2"/>
<dbReference type="RefSeq" id="WP_109250667.1">
    <property type="nucleotide sequence ID" value="NZ_QCXQ01000003.1"/>
</dbReference>
<evidence type="ECO:0000313" key="9">
    <source>
        <dbReference type="EMBL" id="PWF99812.1"/>
    </source>
</evidence>
<comment type="subcellular location">
    <subcellularLocation>
        <location evidence="1">Cell membrane</location>
        <topology evidence="1">Multi-pass membrane protein</topology>
    </subcellularLocation>
</comment>
<feature type="transmembrane region" description="Helical" evidence="7">
    <location>
        <begin position="281"/>
        <end position="300"/>
    </location>
</feature>
<feature type="domain" description="Major facilitator superfamily (MFS) profile" evidence="8">
    <location>
        <begin position="10"/>
        <end position="398"/>
    </location>
</feature>
<feature type="transmembrane region" description="Helical" evidence="7">
    <location>
        <begin position="53"/>
        <end position="70"/>
    </location>
</feature>
<keyword evidence="3" id="KW-1003">Cell membrane</keyword>
<proteinExistence type="predicted"/>
<evidence type="ECO:0000256" key="7">
    <source>
        <dbReference type="SAM" id="Phobius"/>
    </source>
</evidence>
<keyword evidence="5 7" id="KW-1133">Transmembrane helix</keyword>
<dbReference type="GO" id="GO:0022857">
    <property type="term" value="F:transmembrane transporter activity"/>
    <property type="evidence" value="ECO:0007669"/>
    <property type="project" value="InterPro"/>
</dbReference>
<dbReference type="SUPFAM" id="SSF103473">
    <property type="entry name" value="MFS general substrate transporter"/>
    <property type="match status" value="1"/>
</dbReference>
<accession>A0A2V1MYG9</accession>
<evidence type="ECO:0000256" key="3">
    <source>
        <dbReference type="ARBA" id="ARBA00022475"/>
    </source>
</evidence>
<feature type="transmembrane region" description="Helical" evidence="7">
    <location>
        <begin position="213"/>
        <end position="234"/>
    </location>
</feature>
<evidence type="ECO:0000256" key="6">
    <source>
        <dbReference type="ARBA" id="ARBA00023136"/>
    </source>
</evidence>
<keyword evidence="6 7" id="KW-0472">Membrane</keyword>
<feature type="transmembrane region" description="Helical" evidence="7">
    <location>
        <begin position="106"/>
        <end position="128"/>
    </location>
</feature>
<dbReference type="EMBL" id="QCXQ01000003">
    <property type="protein sequence ID" value="PWF99812.1"/>
    <property type="molecule type" value="Genomic_DNA"/>
</dbReference>
<dbReference type="PANTHER" id="PTHR23517">
    <property type="entry name" value="RESISTANCE PROTEIN MDTM, PUTATIVE-RELATED-RELATED"/>
    <property type="match status" value="1"/>
</dbReference>
<dbReference type="GO" id="GO:0005886">
    <property type="term" value="C:plasma membrane"/>
    <property type="evidence" value="ECO:0007669"/>
    <property type="project" value="UniProtKB-SubCell"/>
</dbReference>
<evidence type="ECO:0000259" key="8">
    <source>
        <dbReference type="PROSITE" id="PS50850"/>
    </source>
</evidence>
<feature type="transmembrane region" description="Helical" evidence="7">
    <location>
        <begin position="77"/>
        <end position="94"/>
    </location>
</feature>
<comment type="caution">
    <text evidence="9">The sequence shown here is derived from an EMBL/GenBank/DDBJ whole genome shotgun (WGS) entry which is preliminary data.</text>
</comment>
<evidence type="ECO:0000256" key="2">
    <source>
        <dbReference type="ARBA" id="ARBA00022448"/>
    </source>
</evidence>
<dbReference type="InterPro" id="IPR011701">
    <property type="entry name" value="MFS"/>
</dbReference>
<evidence type="ECO:0000256" key="1">
    <source>
        <dbReference type="ARBA" id="ARBA00004651"/>
    </source>
</evidence>